<keyword evidence="1" id="KW-0472">Membrane</keyword>
<comment type="caution">
    <text evidence="2">The sequence shown here is derived from an EMBL/GenBank/DDBJ whole genome shotgun (WGS) entry which is preliminary data.</text>
</comment>
<sequence length="364" mass="42013">MNQKLKEIQKQIRKVHKFAFTPKYKFEFATQLSKGAFFAITNQTFERLEWDVIFIDEYSIEAKRKVKSLGIAQYTESITATYNYGTVTVKSESLGNEFWDNGRNSKRVQLFIHVFQDIEKKYDREELKKLEKEQESKENWDDYQIPTGLPAPKPIRKSNIVFPILTASVASILLAFVIAKIALTGNYVMILFEYFVGIALAFSIKTGIKLGNFTDFNKLKNILIASICVVFIGDQIFQYNISLTENNLERIGFFEFLKLRLEKGLIIKNINVGSIGLIVSWIIQLGFSFAFGYVSLTRFLISYVIKRIPTEVIDFAFFHFLKDKDEHQVRSELSSLGWSDKQHQNEVFEAISGMIGNNELNRTT</sequence>
<gene>
    <name evidence="2" type="ORF">JKG61_08905</name>
</gene>
<evidence type="ECO:0000313" key="3">
    <source>
        <dbReference type="Proteomes" id="UP000625283"/>
    </source>
</evidence>
<organism evidence="2 3">
    <name type="scientific">Sphingobacterium faecale</name>
    <dbReference type="NCBI Taxonomy" id="2803775"/>
    <lineage>
        <taxon>Bacteria</taxon>
        <taxon>Pseudomonadati</taxon>
        <taxon>Bacteroidota</taxon>
        <taxon>Sphingobacteriia</taxon>
        <taxon>Sphingobacteriales</taxon>
        <taxon>Sphingobacteriaceae</taxon>
        <taxon>Sphingobacterium</taxon>
    </lineage>
</organism>
<evidence type="ECO:0000256" key="1">
    <source>
        <dbReference type="SAM" id="Phobius"/>
    </source>
</evidence>
<keyword evidence="1" id="KW-0812">Transmembrane</keyword>
<protein>
    <submittedName>
        <fullName evidence="2">Uncharacterized protein</fullName>
    </submittedName>
</protein>
<reference evidence="2 3" key="1">
    <citation type="submission" date="2021-01" db="EMBL/GenBank/DDBJ databases">
        <title>C459-1 draft genome sequence.</title>
        <authorList>
            <person name="Zhang X.-F."/>
        </authorList>
    </citation>
    <scope>NUCLEOTIDE SEQUENCE [LARGE SCALE GENOMIC DNA]</scope>
    <source>
        <strain evidence="3">C459-1</strain>
    </source>
</reference>
<feature type="transmembrane region" description="Helical" evidence="1">
    <location>
        <begin position="222"/>
        <end position="241"/>
    </location>
</feature>
<feature type="transmembrane region" description="Helical" evidence="1">
    <location>
        <begin position="278"/>
        <end position="301"/>
    </location>
</feature>
<proteinExistence type="predicted"/>
<name>A0ABS1R3Q1_9SPHI</name>
<evidence type="ECO:0000313" key="2">
    <source>
        <dbReference type="EMBL" id="MBL1408864.1"/>
    </source>
</evidence>
<feature type="transmembrane region" description="Helical" evidence="1">
    <location>
        <begin position="185"/>
        <end position="202"/>
    </location>
</feature>
<keyword evidence="1" id="KW-1133">Transmembrane helix</keyword>
<dbReference type="RefSeq" id="WP_202102621.1">
    <property type="nucleotide sequence ID" value="NZ_JAERTY010000004.1"/>
</dbReference>
<dbReference type="Proteomes" id="UP000625283">
    <property type="component" value="Unassembled WGS sequence"/>
</dbReference>
<accession>A0ABS1R3Q1</accession>
<dbReference type="EMBL" id="JAERTY010000004">
    <property type="protein sequence ID" value="MBL1408864.1"/>
    <property type="molecule type" value="Genomic_DNA"/>
</dbReference>
<keyword evidence="3" id="KW-1185">Reference proteome</keyword>
<feature type="transmembrane region" description="Helical" evidence="1">
    <location>
        <begin position="160"/>
        <end position="179"/>
    </location>
</feature>